<accession>A0A1E5LCN2</accession>
<feature type="domain" description="DUF4178" evidence="1">
    <location>
        <begin position="26"/>
        <end position="158"/>
    </location>
</feature>
<dbReference type="Proteomes" id="UP000095209">
    <property type="component" value="Unassembled WGS sequence"/>
</dbReference>
<dbReference type="AlphaFoldDB" id="A0A1E5LCN2"/>
<dbReference type="OrthoDB" id="3775810at2"/>
<organism evidence="2 3">
    <name type="scientific">Bacillus solimangrovi</name>
    <dbReference type="NCBI Taxonomy" id="1305675"/>
    <lineage>
        <taxon>Bacteria</taxon>
        <taxon>Bacillati</taxon>
        <taxon>Bacillota</taxon>
        <taxon>Bacilli</taxon>
        <taxon>Bacillales</taxon>
        <taxon>Bacillaceae</taxon>
        <taxon>Bacillus</taxon>
    </lineage>
</organism>
<dbReference type="STRING" id="1305675.BFG57_03635"/>
<sequence length="168" mass="19539">MSFMKRVFKKMQKEPEIEERTVFNMKVGDIVTYDLMDYQVVGKLSYNDHGFQWHAYQLEGTDESIWLSVEMDDELELGIYRTANLNLTEPIPDKIEYNERTYHLDEKGIANVRGEGRGKNVSGMNVRYFDLADNQDENFLSIEIWGSEIEVSEGFEIDSFEIKILAGS</sequence>
<name>A0A1E5LCN2_9BACI</name>
<proteinExistence type="predicted"/>
<dbReference type="EMBL" id="MJEH01000044">
    <property type="protein sequence ID" value="OEH91841.1"/>
    <property type="molecule type" value="Genomic_DNA"/>
</dbReference>
<evidence type="ECO:0000313" key="3">
    <source>
        <dbReference type="Proteomes" id="UP000095209"/>
    </source>
</evidence>
<comment type="caution">
    <text evidence="2">The sequence shown here is derived from an EMBL/GenBank/DDBJ whole genome shotgun (WGS) entry which is preliminary data.</text>
</comment>
<gene>
    <name evidence="2" type="ORF">BFG57_03635</name>
</gene>
<reference evidence="2 3" key="1">
    <citation type="submission" date="2016-08" db="EMBL/GenBank/DDBJ databases">
        <title>Genome of Bacillus solimangrovi GH2-4.</title>
        <authorList>
            <person name="Lim S."/>
            <person name="Kim B.-C."/>
        </authorList>
    </citation>
    <scope>NUCLEOTIDE SEQUENCE [LARGE SCALE GENOMIC DNA]</scope>
    <source>
        <strain evidence="2 3">GH2-4</strain>
    </source>
</reference>
<protein>
    <recommendedName>
        <fullName evidence="1">DUF4178 domain-containing protein</fullName>
    </recommendedName>
</protein>
<keyword evidence="3" id="KW-1185">Reference proteome</keyword>
<evidence type="ECO:0000259" key="1">
    <source>
        <dbReference type="Pfam" id="PF13785"/>
    </source>
</evidence>
<evidence type="ECO:0000313" key="2">
    <source>
        <dbReference type="EMBL" id="OEH91841.1"/>
    </source>
</evidence>
<dbReference type="Pfam" id="PF13785">
    <property type="entry name" value="DUF4178"/>
    <property type="match status" value="1"/>
</dbReference>
<dbReference type="InterPro" id="IPR025235">
    <property type="entry name" value="DUF4178"/>
</dbReference>